<reference evidence="12 13" key="1">
    <citation type="submission" date="2016-10" db="EMBL/GenBank/DDBJ databases">
        <title>Alkaliphiles isolated from bioreactors.</title>
        <authorList>
            <person name="Salah Z."/>
            <person name="Rout S.P."/>
            <person name="Humphreys P.N."/>
        </authorList>
    </citation>
    <scope>NUCLEOTIDE SEQUENCE [LARGE SCALE GENOMIC DNA]</scope>
    <source>
        <strain evidence="12 13">ZS02</strain>
    </source>
</reference>
<keyword evidence="9 10" id="KW-0472">Membrane</keyword>
<dbReference type="STRING" id="418702.BJN45_01185"/>
<keyword evidence="5" id="KW-0808">Transferase</keyword>
<dbReference type="PANTHER" id="PTHR45436">
    <property type="entry name" value="SENSOR HISTIDINE KINASE YKOH"/>
    <property type="match status" value="1"/>
</dbReference>
<evidence type="ECO:0000256" key="9">
    <source>
        <dbReference type="ARBA" id="ARBA00023136"/>
    </source>
</evidence>
<name>A0A1R1IBX0_9RHOO</name>
<feature type="domain" description="Histidine kinase" evidence="11">
    <location>
        <begin position="248"/>
        <end position="440"/>
    </location>
</feature>
<evidence type="ECO:0000313" key="12">
    <source>
        <dbReference type="EMBL" id="OMG56273.1"/>
    </source>
</evidence>
<evidence type="ECO:0000256" key="3">
    <source>
        <dbReference type="ARBA" id="ARBA00012438"/>
    </source>
</evidence>
<evidence type="ECO:0000256" key="1">
    <source>
        <dbReference type="ARBA" id="ARBA00000085"/>
    </source>
</evidence>
<evidence type="ECO:0000256" key="7">
    <source>
        <dbReference type="ARBA" id="ARBA00022777"/>
    </source>
</evidence>
<keyword evidence="8 10" id="KW-1133">Transmembrane helix</keyword>
<evidence type="ECO:0000313" key="13">
    <source>
        <dbReference type="Proteomes" id="UP000187526"/>
    </source>
</evidence>
<evidence type="ECO:0000256" key="10">
    <source>
        <dbReference type="SAM" id="Phobius"/>
    </source>
</evidence>
<dbReference type="InterPro" id="IPR050428">
    <property type="entry name" value="TCS_sensor_his_kinase"/>
</dbReference>
<dbReference type="PRINTS" id="PR00344">
    <property type="entry name" value="BCTRLSENSOR"/>
</dbReference>
<keyword evidence="4" id="KW-0597">Phosphoprotein</keyword>
<evidence type="ECO:0000256" key="2">
    <source>
        <dbReference type="ARBA" id="ARBA00004370"/>
    </source>
</evidence>
<evidence type="ECO:0000256" key="6">
    <source>
        <dbReference type="ARBA" id="ARBA00022692"/>
    </source>
</evidence>
<dbReference type="OrthoDB" id="9809567at2"/>
<keyword evidence="7" id="KW-0418">Kinase</keyword>
<dbReference type="Pfam" id="PF02518">
    <property type="entry name" value="HATPase_c"/>
    <property type="match status" value="1"/>
</dbReference>
<dbReference type="InterPro" id="IPR004358">
    <property type="entry name" value="Sig_transdc_His_kin-like_C"/>
</dbReference>
<dbReference type="SUPFAM" id="SSF55874">
    <property type="entry name" value="ATPase domain of HSP90 chaperone/DNA topoisomerase II/histidine kinase"/>
    <property type="match status" value="1"/>
</dbReference>
<dbReference type="RefSeq" id="WP_076091263.1">
    <property type="nucleotide sequence ID" value="NZ_MTHD01000001.1"/>
</dbReference>
<dbReference type="PANTHER" id="PTHR45436:SF5">
    <property type="entry name" value="SENSOR HISTIDINE KINASE TRCS"/>
    <property type="match status" value="1"/>
</dbReference>
<dbReference type="GO" id="GO:0005886">
    <property type="term" value="C:plasma membrane"/>
    <property type="evidence" value="ECO:0007669"/>
    <property type="project" value="TreeGrafter"/>
</dbReference>
<dbReference type="InterPro" id="IPR005467">
    <property type="entry name" value="His_kinase_dom"/>
</dbReference>
<dbReference type="EC" id="2.7.13.3" evidence="3"/>
<gene>
    <name evidence="12" type="ORF">BJN45_01185</name>
</gene>
<comment type="catalytic activity">
    <reaction evidence="1">
        <text>ATP + protein L-histidine = ADP + protein N-phospho-L-histidine.</text>
        <dbReference type="EC" id="2.7.13.3"/>
    </reaction>
</comment>
<evidence type="ECO:0000259" key="11">
    <source>
        <dbReference type="PROSITE" id="PS50109"/>
    </source>
</evidence>
<dbReference type="InterPro" id="IPR036890">
    <property type="entry name" value="HATPase_C_sf"/>
</dbReference>
<dbReference type="AlphaFoldDB" id="A0A1R1IBX0"/>
<comment type="caution">
    <text evidence="12">The sequence shown here is derived from an EMBL/GenBank/DDBJ whole genome shotgun (WGS) entry which is preliminary data.</text>
</comment>
<dbReference type="Proteomes" id="UP000187526">
    <property type="component" value="Unassembled WGS sequence"/>
</dbReference>
<keyword evidence="6 10" id="KW-0812">Transmembrane</keyword>
<evidence type="ECO:0000256" key="8">
    <source>
        <dbReference type="ARBA" id="ARBA00022989"/>
    </source>
</evidence>
<organism evidence="12 13">
    <name type="scientific">Azonexus hydrophilus</name>
    <dbReference type="NCBI Taxonomy" id="418702"/>
    <lineage>
        <taxon>Bacteria</taxon>
        <taxon>Pseudomonadati</taxon>
        <taxon>Pseudomonadota</taxon>
        <taxon>Betaproteobacteria</taxon>
        <taxon>Rhodocyclales</taxon>
        <taxon>Azonexaceae</taxon>
        <taxon>Azonexus</taxon>
    </lineage>
</organism>
<dbReference type="SMART" id="SM00387">
    <property type="entry name" value="HATPase_c"/>
    <property type="match status" value="1"/>
</dbReference>
<dbReference type="GO" id="GO:0004673">
    <property type="term" value="F:protein histidine kinase activity"/>
    <property type="evidence" value="ECO:0007669"/>
    <property type="project" value="UniProtKB-EC"/>
</dbReference>
<feature type="transmembrane region" description="Helical" evidence="10">
    <location>
        <begin position="168"/>
        <end position="192"/>
    </location>
</feature>
<protein>
    <recommendedName>
        <fullName evidence="3">histidine kinase</fullName>
        <ecNumber evidence="3">2.7.13.3</ecNumber>
    </recommendedName>
</protein>
<comment type="subcellular location">
    <subcellularLocation>
        <location evidence="2">Membrane</location>
    </subcellularLocation>
</comment>
<keyword evidence="13" id="KW-1185">Reference proteome</keyword>
<proteinExistence type="predicted"/>
<feature type="transmembrane region" description="Helical" evidence="10">
    <location>
        <begin position="15"/>
        <end position="34"/>
    </location>
</feature>
<dbReference type="PROSITE" id="PS50109">
    <property type="entry name" value="HIS_KIN"/>
    <property type="match status" value="1"/>
</dbReference>
<accession>A0A1R1IBX0</accession>
<dbReference type="EMBL" id="MTHD01000001">
    <property type="protein sequence ID" value="OMG56273.1"/>
    <property type="molecule type" value="Genomic_DNA"/>
</dbReference>
<dbReference type="GO" id="GO:0000160">
    <property type="term" value="P:phosphorelay signal transduction system"/>
    <property type="evidence" value="ECO:0007669"/>
    <property type="project" value="TreeGrafter"/>
</dbReference>
<dbReference type="Gene3D" id="3.30.565.10">
    <property type="entry name" value="Histidine kinase-like ATPase, C-terminal domain"/>
    <property type="match status" value="1"/>
</dbReference>
<evidence type="ECO:0000256" key="5">
    <source>
        <dbReference type="ARBA" id="ARBA00022679"/>
    </source>
</evidence>
<dbReference type="InterPro" id="IPR003594">
    <property type="entry name" value="HATPase_dom"/>
</dbReference>
<evidence type="ECO:0000256" key="4">
    <source>
        <dbReference type="ARBA" id="ARBA00022553"/>
    </source>
</evidence>
<sequence>MPFDANRHIGLETRLFILGVLSALLVSTIGGWALRQSVQTTLLNNFEQRLEEKAERLLAGLLVLPGETQVRWQGRNNDEFSRIFSGWYWQLESTGEPQASRSLWDSRLDTGNARTITGADRLRQLAGPQSLLITGIVRDIEIDGQAARLHVYGPAAEIDAELARFDRILLYTQTGLVIALLLSSALQVRLGLQPLRRLRDRLMAVRTGAADSVGSDYGPELEPLAQELDLVLARNARIVERARGHAADLSHALKKPLSLLATDPSLQEHALLRQQVAAMSQLIDRHLARAGSGAGSVRQVAVGESIDGLLALMQRLHRERPINWQTDIPGTLSWRGEQTDFEEMLGNLLDNAAKWAKSCVTVAASRQHHEIVVVIADDGPGLSEEQIRETGIRGRRFDESVEGSGLGLVITSDIAETYGGDLTLERGPLGGLQVVLRLPG</sequence>